<dbReference type="EMBL" id="VLTM01000008">
    <property type="protein sequence ID" value="KAA0166557.1"/>
    <property type="molecule type" value="Genomic_DNA"/>
</dbReference>
<dbReference type="EMBL" id="VLTL01000014">
    <property type="protein sequence ID" value="KAA0170280.1"/>
    <property type="molecule type" value="Genomic_DNA"/>
</dbReference>
<evidence type="ECO:0000313" key="4">
    <source>
        <dbReference type="EMBL" id="KAA0176428.1"/>
    </source>
</evidence>
<evidence type="ECO:0008006" key="9">
    <source>
        <dbReference type="Google" id="ProtNLM"/>
    </source>
</evidence>
<evidence type="ECO:0000313" key="1">
    <source>
        <dbReference type="EMBL" id="KAA0155399.1"/>
    </source>
</evidence>
<comment type="caution">
    <text evidence="3">The sequence shown here is derived from an EMBL/GenBank/DDBJ whole genome shotgun (WGS) entry which is preliminary data.</text>
</comment>
<sequence>MLHSLLVCEPDGTLRLAHYFLETSPEEQVAFELAAARSTAHLWAASGAATIPADIDDRLSTIVATFDGLVHVVSGARDGGATEASLADDAERLACIVKDVCNGNPVAKLSNPDFCGKAVVALEQAACGGVLAYPGADNTLRMAKLKGPKTA</sequence>
<dbReference type="Proteomes" id="UP000325113">
    <property type="component" value="Unassembled WGS sequence"/>
</dbReference>
<protein>
    <recommendedName>
        <fullName evidence="9">Coatomer subunit zeta</fullName>
    </recommendedName>
</protein>
<dbReference type="Proteomes" id="UP000323011">
    <property type="component" value="Unassembled WGS sequence"/>
</dbReference>
<dbReference type="Proteomes" id="UP000322899">
    <property type="component" value="Unassembled WGS sequence"/>
</dbReference>
<keyword evidence="6" id="KW-1185">Reference proteome</keyword>
<accession>A0A5A8E2J7</accession>
<reference evidence="5 6" key="1">
    <citation type="submission" date="2019-07" db="EMBL/GenBank/DDBJ databases">
        <title>Genomes of Cafeteria roenbergensis.</title>
        <authorList>
            <person name="Fischer M.G."/>
            <person name="Hackl T."/>
            <person name="Roman M."/>
        </authorList>
    </citation>
    <scope>NUCLEOTIDE SEQUENCE [LARGE SCALE GENOMIC DNA]</scope>
    <source>
        <strain evidence="1 6">BVI</strain>
        <strain evidence="2 8">Cflag</strain>
        <strain evidence="4 5">E4-10P</strain>
        <strain evidence="3 7">RCC970-E3</strain>
    </source>
</reference>
<name>A0A5A8E2J7_CAFRO</name>
<proteinExistence type="predicted"/>
<dbReference type="EMBL" id="VLTO01000008">
    <property type="protein sequence ID" value="KAA0176428.1"/>
    <property type="molecule type" value="Genomic_DNA"/>
</dbReference>
<dbReference type="EMBL" id="VLTN01000007">
    <property type="protein sequence ID" value="KAA0155399.1"/>
    <property type="molecule type" value="Genomic_DNA"/>
</dbReference>
<gene>
    <name evidence="4" type="ORF">FNF27_02124</name>
    <name evidence="3" type="ORF">FNF28_01508</name>
    <name evidence="1" type="ORF">FNF29_01774</name>
    <name evidence="2" type="ORF">FNF31_01335</name>
</gene>
<organism evidence="3 7">
    <name type="scientific">Cafeteria roenbergensis</name>
    <name type="common">Marine flagellate</name>
    <dbReference type="NCBI Taxonomy" id="33653"/>
    <lineage>
        <taxon>Eukaryota</taxon>
        <taxon>Sar</taxon>
        <taxon>Stramenopiles</taxon>
        <taxon>Bigyra</taxon>
        <taxon>Opalozoa</taxon>
        <taxon>Bicosoecida</taxon>
        <taxon>Cafeteriaceae</taxon>
        <taxon>Cafeteria</taxon>
    </lineage>
</organism>
<dbReference type="Proteomes" id="UP000324907">
    <property type="component" value="Unassembled WGS sequence"/>
</dbReference>
<evidence type="ECO:0000313" key="5">
    <source>
        <dbReference type="Proteomes" id="UP000322899"/>
    </source>
</evidence>
<evidence type="ECO:0000313" key="7">
    <source>
        <dbReference type="Proteomes" id="UP000324907"/>
    </source>
</evidence>
<evidence type="ECO:0000313" key="3">
    <source>
        <dbReference type="EMBL" id="KAA0170280.1"/>
    </source>
</evidence>
<evidence type="ECO:0000313" key="8">
    <source>
        <dbReference type="Proteomes" id="UP000325113"/>
    </source>
</evidence>
<evidence type="ECO:0000313" key="2">
    <source>
        <dbReference type="EMBL" id="KAA0166557.1"/>
    </source>
</evidence>
<evidence type="ECO:0000313" key="6">
    <source>
        <dbReference type="Proteomes" id="UP000323011"/>
    </source>
</evidence>
<dbReference type="AlphaFoldDB" id="A0A5A8E2J7"/>